<accession>A0ABW2XHV0</accession>
<gene>
    <name evidence="1" type="ORF">ACFQZM_16190</name>
</gene>
<dbReference type="RefSeq" id="WP_131755624.1">
    <property type="nucleotide sequence ID" value="NZ_CAACUY010000007.1"/>
</dbReference>
<reference evidence="2" key="1">
    <citation type="journal article" date="2019" name="Int. J. Syst. Evol. Microbiol.">
        <title>The Global Catalogue of Microorganisms (GCM) 10K type strain sequencing project: providing services to taxonomists for standard genome sequencing and annotation.</title>
        <authorList>
            <consortium name="The Broad Institute Genomics Platform"/>
            <consortium name="The Broad Institute Genome Sequencing Center for Infectious Disease"/>
            <person name="Wu L."/>
            <person name="Ma J."/>
        </authorList>
    </citation>
    <scope>NUCLEOTIDE SEQUENCE [LARGE SCALE GENOMIC DNA]</scope>
    <source>
        <strain evidence="2">JCM 9371</strain>
    </source>
</reference>
<comment type="caution">
    <text evidence="1">The sequence shown here is derived from an EMBL/GenBank/DDBJ whole genome shotgun (WGS) entry which is preliminary data.</text>
</comment>
<keyword evidence="2" id="KW-1185">Reference proteome</keyword>
<organism evidence="1 2">
    <name type="scientific">Actinomadura fibrosa</name>
    <dbReference type="NCBI Taxonomy" id="111802"/>
    <lineage>
        <taxon>Bacteria</taxon>
        <taxon>Bacillati</taxon>
        <taxon>Actinomycetota</taxon>
        <taxon>Actinomycetes</taxon>
        <taxon>Streptosporangiales</taxon>
        <taxon>Thermomonosporaceae</taxon>
        <taxon>Actinomadura</taxon>
    </lineage>
</organism>
<dbReference type="Proteomes" id="UP001597063">
    <property type="component" value="Unassembled WGS sequence"/>
</dbReference>
<sequence length="92" mass="9872">MGEEDIEPAAGEVAAMEIIAQIMEALRSGGCYQTRYDNGDQRAVLQRSGRIARAAFAPRRITARSSGSVFTRLDLPHPAGAAGALAQEKSRR</sequence>
<proteinExistence type="predicted"/>
<evidence type="ECO:0000313" key="1">
    <source>
        <dbReference type="EMBL" id="MFD0686043.1"/>
    </source>
</evidence>
<name>A0ABW2XHV0_9ACTN</name>
<dbReference type="EMBL" id="JBHTGP010000007">
    <property type="protein sequence ID" value="MFD0686043.1"/>
    <property type="molecule type" value="Genomic_DNA"/>
</dbReference>
<protein>
    <submittedName>
        <fullName evidence="1">Uncharacterized protein</fullName>
    </submittedName>
</protein>
<evidence type="ECO:0000313" key="2">
    <source>
        <dbReference type="Proteomes" id="UP001597063"/>
    </source>
</evidence>